<accession>A0AAN7QIH8</accession>
<protein>
    <submittedName>
        <fullName evidence="1">Uncharacterized protein</fullName>
    </submittedName>
</protein>
<name>A0AAN7QIH8_9MYRT</name>
<gene>
    <name evidence="1" type="ORF">SAY87_003039</name>
</gene>
<reference evidence="1 2" key="1">
    <citation type="journal article" date="2023" name="Hortic Res">
        <title>Pangenome of water caltrop reveals structural variations and asymmetric subgenome divergence after allopolyploidization.</title>
        <authorList>
            <person name="Zhang X."/>
            <person name="Chen Y."/>
            <person name="Wang L."/>
            <person name="Yuan Y."/>
            <person name="Fang M."/>
            <person name="Shi L."/>
            <person name="Lu R."/>
            <person name="Comes H.P."/>
            <person name="Ma Y."/>
            <person name="Chen Y."/>
            <person name="Huang G."/>
            <person name="Zhou Y."/>
            <person name="Zheng Z."/>
            <person name="Qiu Y."/>
        </authorList>
    </citation>
    <scope>NUCLEOTIDE SEQUENCE [LARGE SCALE GENOMIC DNA]</scope>
    <source>
        <tissue evidence="1">Roots</tissue>
    </source>
</reference>
<dbReference type="EMBL" id="JAXIOK010000006">
    <property type="protein sequence ID" value="KAK4767898.1"/>
    <property type="molecule type" value="Genomic_DNA"/>
</dbReference>
<sequence>MANEGRASKLTPRHVLKTEEFVDRAISDSIGRWDASSGDCRSVNQVSGLPLILRASTNLSASCSCCKHLEETKAQPWQ</sequence>
<evidence type="ECO:0000313" key="1">
    <source>
        <dbReference type="EMBL" id="KAK4767898.1"/>
    </source>
</evidence>
<proteinExistence type="predicted"/>
<keyword evidence="2" id="KW-1185">Reference proteome</keyword>
<dbReference type="AlphaFoldDB" id="A0AAN7QIH8"/>
<dbReference type="Proteomes" id="UP001345219">
    <property type="component" value="Chromosome 3"/>
</dbReference>
<evidence type="ECO:0000313" key="2">
    <source>
        <dbReference type="Proteomes" id="UP001345219"/>
    </source>
</evidence>
<organism evidence="1 2">
    <name type="scientific">Trapa incisa</name>
    <dbReference type="NCBI Taxonomy" id="236973"/>
    <lineage>
        <taxon>Eukaryota</taxon>
        <taxon>Viridiplantae</taxon>
        <taxon>Streptophyta</taxon>
        <taxon>Embryophyta</taxon>
        <taxon>Tracheophyta</taxon>
        <taxon>Spermatophyta</taxon>
        <taxon>Magnoliopsida</taxon>
        <taxon>eudicotyledons</taxon>
        <taxon>Gunneridae</taxon>
        <taxon>Pentapetalae</taxon>
        <taxon>rosids</taxon>
        <taxon>malvids</taxon>
        <taxon>Myrtales</taxon>
        <taxon>Lythraceae</taxon>
        <taxon>Trapa</taxon>
    </lineage>
</organism>
<comment type="caution">
    <text evidence="1">The sequence shown here is derived from an EMBL/GenBank/DDBJ whole genome shotgun (WGS) entry which is preliminary data.</text>
</comment>